<comment type="catalytic activity">
    <reaction evidence="10">
        <text>(5Z,8Z,11Z,14Z)-eicosatetraenoate + ATP + CoA = (5Z,8Z,11Z,14Z)-eicosatetraenoyl-CoA + AMP + diphosphate</text>
        <dbReference type="Rhea" id="RHEA:19713"/>
        <dbReference type="ChEBI" id="CHEBI:30616"/>
        <dbReference type="ChEBI" id="CHEBI:32395"/>
        <dbReference type="ChEBI" id="CHEBI:33019"/>
        <dbReference type="ChEBI" id="CHEBI:57287"/>
        <dbReference type="ChEBI" id="CHEBI:57368"/>
        <dbReference type="ChEBI" id="CHEBI:456215"/>
        <dbReference type="EC" id="6.2.1.15"/>
    </reaction>
    <physiologicalReaction direction="left-to-right" evidence="10">
        <dbReference type="Rhea" id="RHEA:19714"/>
    </physiologicalReaction>
</comment>
<gene>
    <name evidence="15" type="primary">ACSL1</name>
    <name evidence="15" type="ORF">Tcan_15448</name>
</gene>
<keyword evidence="3 13" id="KW-0547">Nucleotide-binding</keyword>
<keyword evidence="5 13" id="KW-0067">ATP-binding</keyword>
<dbReference type="STRING" id="6265.A0A0B2V929"/>
<dbReference type="GO" id="GO:0016020">
    <property type="term" value="C:membrane"/>
    <property type="evidence" value="ECO:0007669"/>
    <property type="project" value="TreeGrafter"/>
</dbReference>
<dbReference type="InterPro" id="IPR000873">
    <property type="entry name" value="AMP-dep_synth/lig_dom"/>
</dbReference>
<comment type="caution">
    <text evidence="15">The sequence shown here is derived from an EMBL/GenBank/DDBJ whole genome shotgun (WGS) entry which is preliminary data.</text>
</comment>
<comment type="catalytic activity">
    <reaction evidence="12">
        <text>hexadecanoate + ATP + CoA = hexadecanoyl-CoA + AMP + diphosphate</text>
        <dbReference type="Rhea" id="RHEA:30751"/>
        <dbReference type="ChEBI" id="CHEBI:7896"/>
        <dbReference type="ChEBI" id="CHEBI:30616"/>
        <dbReference type="ChEBI" id="CHEBI:33019"/>
        <dbReference type="ChEBI" id="CHEBI:57287"/>
        <dbReference type="ChEBI" id="CHEBI:57379"/>
        <dbReference type="ChEBI" id="CHEBI:456215"/>
    </reaction>
    <physiologicalReaction direction="left-to-right" evidence="12">
        <dbReference type="Rhea" id="RHEA:30752"/>
    </physiologicalReaction>
</comment>
<evidence type="ECO:0000256" key="3">
    <source>
        <dbReference type="ARBA" id="ARBA00022741"/>
    </source>
</evidence>
<keyword evidence="13" id="KW-0443">Lipid metabolism</keyword>
<comment type="catalytic activity">
    <reaction evidence="7">
        <text>a long-chain fatty acid + ATP + CoA = a long-chain fatty acyl-CoA + AMP + diphosphate</text>
        <dbReference type="Rhea" id="RHEA:15421"/>
        <dbReference type="ChEBI" id="CHEBI:30616"/>
        <dbReference type="ChEBI" id="CHEBI:33019"/>
        <dbReference type="ChEBI" id="CHEBI:57287"/>
        <dbReference type="ChEBI" id="CHEBI:57560"/>
        <dbReference type="ChEBI" id="CHEBI:83139"/>
        <dbReference type="ChEBI" id="CHEBI:456215"/>
        <dbReference type="EC" id="6.2.1.3"/>
    </reaction>
    <physiologicalReaction direction="left-to-right" evidence="7">
        <dbReference type="Rhea" id="RHEA:15422"/>
    </physiologicalReaction>
</comment>
<comment type="function">
    <text evidence="13">Catalyzes the conversion of long-chain fatty acids to their active form acyl-CoAs for both synthesis of cellular lipids, and degradation via beta-oxidation.</text>
</comment>
<keyword evidence="16" id="KW-1185">Reference proteome</keyword>
<keyword evidence="4 13" id="KW-0276">Fatty acid metabolism</keyword>
<evidence type="ECO:0000256" key="1">
    <source>
        <dbReference type="ARBA" id="ARBA00006432"/>
    </source>
</evidence>
<keyword evidence="2 13" id="KW-0436">Ligase</keyword>
<evidence type="ECO:0000256" key="12">
    <source>
        <dbReference type="ARBA" id="ARBA00049139"/>
    </source>
</evidence>
<proteinExistence type="inferred from homology"/>
<feature type="domain" description="AMP-dependent synthetase/ligase" evidence="14">
    <location>
        <begin position="94"/>
        <end position="504"/>
    </location>
</feature>
<organism evidence="15 16">
    <name type="scientific">Toxocara canis</name>
    <name type="common">Canine roundworm</name>
    <dbReference type="NCBI Taxonomy" id="6265"/>
    <lineage>
        <taxon>Eukaryota</taxon>
        <taxon>Metazoa</taxon>
        <taxon>Ecdysozoa</taxon>
        <taxon>Nematoda</taxon>
        <taxon>Chromadorea</taxon>
        <taxon>Rhabditida</taxon>
        <taxon>Spirurina</taxon>
        <taxon>Ascaridomorpha</taxon>
        <taxon>Ascaridoidea</taxon>
        <taxon>Toxocaridae</taxon>
        <taxon>Toxocara</taxon>
    </lineage>
</organism>
<evidence type="ECO:0000259" key="14">
    <source>
        <dbReference type="Pfam" id="PF00501"/>
    </source>
</evidence>
<comment type="catalytic activity">
    <reaction evidence="11">
        <text>(E)-hexadec-2-enoate + ATP + CoA = (2E)-hexadecenoyl-CoA + AMP + diphosphate</text>
        <dbReference type="Rhea" id="RHEA:36139"/>
        <dbReference type="ChEBI" id="CHEBI:30616"/>
        <dbReference type="ChEBI" id="CHEBI:33019"/>
        <dbReference type="ChEBI" id="CHEBI:57287"/>
        <dbReference type="ChEBI" id="CHEBI:61526"/>
        <dbReference type="ChEBI" id="CHEBI:72745"/>
        <dbReference type="ChEBI" id="CHEBI:456215"/>
    </reaction>
    <physiologicalReaction direction="left-to-right" evidence="11">
        <dbReference type="Rhea" id="RHEA:36140"/>
    </physiologicalReaction>
</comment>
<evidence type="ECO:0000256" key="5">
    <source>
        <dbReference type="ARBA" id="ARBA00022840"/>
    </source>
</evidence>
<evidence type="ECO:0000256" key="7">
    <source>
        <dbReference type="ARBA" id="ARBA00024484"/>
    </source>
</evidence>
<comment type="catalytic activity">
    <reaction evidence="6">
        <text>5-hydroxy-(6E,8Z,11Z,14Z)-eicosatetraenoate + ATP + CoA = 5-hydroxy-(6E,8Z,11Z,14Z)-eicosatetraenoyl-CoA + AMP + diphosphate</text>
        <dbReference type="Rhea" id="RHEA:52108"/>
        <dbReference type="ChEBI" id="CHEBI:30616"/>
        <dbReference type="ChEBI" id="CHEBI:33019"/>
        <dbReference type="ChEBI" id="CHEBI:57287"/>
        <dbReference type="ChEBI" id="CHEBI:65341"/>
        <dbReference type="ChEBI" id="CHEBI:136407"/>
        <dbReference type="ChEBI" id="CHEBI:456215"/>
    </reaction>
    <physiologicalReaction direction="left-to-right" evidence="6">
        <dbReference type="Rhea" id="RHEA:52109"/>
    </physiologicalReaction>
</comment>
<evidence type="ECO:0000256" key="8">
    <source>
        <dbReference type="ARBA" id="ARBA00024495"/>
    </source>
</evidence>
<comment type="catalytic activity">
    <reaction evidence="8">
        <text>12-hydroxy-(5Z,8Z,10E,14Z)-eicosatetraenoate + ATP + CoA = 12-hydroxy-(5Z,8Z,10E,14Z)-eicosatetraenoyl-CoA + AMP + diphosphate</text>
        <dbReference type="Rhea" id="RHEA:52112"/>
        <dbReference type="ChEBI" id="CHEBI:30616"/>
        <dbReference type="ChEBI" id="CHEBI:33019"/>
        <dbReference type="ChEBI" id="CHEBI:57287"/>
        <dbReference type="ChEBI" id="CHEBI:90718"/>
        <dbReference type="ChEBI" id="CHEBI:136408"/>
        <dbReference type="ChEBI" id="CHEBI:456215"/>
    </reaction>
    <physiologicalReaction direction="left-to-right" evidence="8">
        <dbReference type="Rhea" id="RHEA:52113"/>
    </physiologicalReaction>
</comment>
<evidence type="ECO:0000256" key="11">
    <source>
        <dbReference type="ARBA" id="ARBA00024565"/>
    </source>
</evidence>
<name>A0A0B2V929_TOXCA</name>
<dbReference type="OrthoDB" id="1700726at2759"/>
<evidence type="ECO:0000256" key="6">
    <source>
        <dbReference type="ARBA" id="ARBA00024469"/>
    </source>
</evidence>
<dbReference type="GO" id="GO:0005783">
    <property type="term" value="C:endoplasmic reticulum"/>
    <property type="evidence" value="ECO:0007669"/>
    <property type="project" value="TreeGrafter"/>
</dbReference>
<feature type="domain" description="AMP-dependent synthetase/ligase" evidence="14">
    <location>
        <begin position="534"/>
        <end position="602"/>
    </location>
</feature>
<dbReference type="EMBL" id="JPKZ01001804">
    <property type="protein sequence ID" value="KHN79926.1"/>
    <property type="molecule type" value="Genomic_DNA"/>
</dbReference>
<dbReference type="PANTHER" id="PTHR43272">
    <property type="entry name" value="LONG-CHAIN-FATTY-ACID--COA LIGASE"/>
    <property type="match status" value="1"/>
</dbReference>
<dbReference type="Proteomes" id="UP000031036">
    <property type="component" value="Unassembled WGS sequence"/>
</dbReference>
<evidence type="ECO:0000256" key="10">
    <source>
        <dbReference type="ARBA" id="ARBA00024548"/>
    </source>
</evidence>
<accession>A0A0B2V929</accession>
<comment type="catalytic activity">
    <reaction evidence="9">
        <text>15-hydroxy-(5Z,8Z,11Z,13E)-eicosatetraenoate + ATP + CoA = 15-hydroxy-(5Z,8Z,11Z,13E)-eicosatetraenoyl-CoA + AMP + diphosphate</text>
        <dbReference type="Rhea" id="RHEA:52116"/>
        <dbReference type="ChEBI" id="CHEBI:30616"/>
        <dbReference type="ChEBI" id="CHEBI:33019"/>
        <dbReference type="ChEBI" id="CHEBI:57287"/>
        <dbReference type="ChEBI" id="CHEBI:78832"/>
        <dbReference type="ChEBI" id="CHEBI:136409"/>
        <dbReference type="ChEBI" id="CHEBI:456215"/>
    </reaction>
    <physiologicalReaction direction="left-to-right" evidence="9">
        <dbReference type="Rhea" id="RHEA:52117"/>
    </physiologicalReaction>
</comment>
<dbReference type="GO" id="GO:0047676">
    <property type="term" value="F:arachidonate-CoA ligase activity"/>
    <property type="evidence" value="ECO:0007669"/>
    <property type="project" value="UniProtKB-EC"/>
</dbReference>
<dbReference type="Gene3D" id="3.40.50.12780">
    <property type="entry name" value="N-terminal domain of ligase-like"/>
    <property type="match status" value="2"/>
</dbReference>
<dbReference type="PANTHER" id="PTHR43272:SF43">
    <property type="entry name" value="LONG-CHAIN-FATTY-ACID--COA LIGASE"/>
    <property type="match status" value="1"/>
</dbReference>
<dbReference type="InterPro" id="IPR045311">
    <property type="entry name" value="LC-FACS_euk"/>
</dbReference>
<evidence type="ECO:0000313" key="16">
    <source>
        <dbReference type="Proteomes" id="UP000031036"/>
    </source>
</evidence>
<dbReference type="SUPFAM" id="SSF56801">
    <property type="entry name" value="Acetyl-CoA synthetase-like"/>
    <property type="match status" value="2"/>
</dbReference>
<dbReference type="CDD" id="cd05927">
    <property type="entry name" value="LC-FACS_euk"/>
    <property type="match status" value="1"/>
</dbReference>
<dbReference type="PROSITE" id="PS00455">
    <property type="entry name" value="AMP_BINDING"/>
    <property type="match status" value="1"/>
</dbReference>
<dbReference type="InterPro" id="IPR042099">
    <property type="entry name" value="ANL_N_sf"/>
</dbReference>
<sequence length="782" mass="87635">MWTYLPTTIVATAFGTLLYVASKWATYRKQLVSEGTLNRKRAIEQKDAPGVYRSGILLDTNQPVGRFDPEVGTLYDVFMKGLRLNPHGRCLGYRPAPKQPYRFLTYTEVFEQARDYGSALIAKIGLKPGGETRVGIYGKNCPQWFISALACVQQSIAIVPLYDTLGPESVTYIIQQTEMSTIIVDTVERAKKLLNNEHIPLLRHIIVIEDGSIEELKQNNNNIRIYSFKELIDEGHQNRIATTLPQAEETYIICYTSGTTGFPKGVVLSHKNVVANVSAFYLVLLNFAPEFLSSNEVLISYLPLSHMFEQMCHWCAFVMGASTAYYSGHVQTLTDDLKDLQPTIFPVVPRLLNRFYDLIQAKLKKANPIARAVYNFAYNRKLALLKRGITCNNTVWDKLVFHKIQAQIGGRVHLMPTGSAPVSAEVLETCRIAFGAVIFEGYGQTECTALVTSTWPSDFVGGHCGGPSTCTLLKLKDVPELEYYASEGKGEVMVKGPHCTVGYFRDPEKTAELFDEDGFIHTGDIGQLLPNGSLRIIDRYGQTECTALVTSTWPSDFVGGHCGGPSTCTLLKLKDVPELEYYASEGKGEVMVKGPHCTVGYFRDPEKTAELFDEDGFIHTGDIGQLLPNGSLRIIDRKKHIFKLAQGEYVAPEKIENIYVRAPCVQQVFVDGNSLERYLVAIVVPDEQVIKKWFQENFATNGKSYKQMLRTKEVQKYVLEELLKIGKENQLNSIEQVKAIYLTSDPFSVENGLLTPTLKAKRPQLRAFYADVIDNLYKTVEE</sequence>
<dbReference type="InterPro" id="IPR020845">
    <property type="entry name" value="AMP-binding_CS"/>
</dbReference>
<dbReference type="EC" id="6.2.1.3" evidence="13"/>
<dbReference type="Pfam" id="PF00501">
    <property type="entry name" value="AMP-binding"/>
    <property type="match status" value="2"/>
</dbReference>
<evidence type="ECO:0000256" key="13">
    <source>
        <dbReference type="RuleBase" id="RU369030"/>
    </source>
</evidence>
<evidence type="ECO:0000256" key="4">
    <source>
        <dbReference type="ARBA" id="ARBA00022832"/>
    </source>
</evidence>
<comment type="similarity">
    <text evidence="1 13">Belongs to the ATP-dependent AMP-binding enzyme family.</text>
</comment>
<reference evidence="15 16" key="1">
    <citation type="submission" date="2014-11" db="EMBL/GenBank/DDBJ databases">
        <title>Genetic blueprint of the zoonotic pathogen Toxocara canis.</title>
        <authorList>
            <person name="Zhu X.-Q."/>
            <person name="Korhonen P.K."/>
            <person name="Cai H."/>
            <person name="Young N.D."/>
            <person name="Nejsum P."/>
            <person name="von Samson-Himmelstjerna G."/>
            <person name="Boag P.R."/>
            <person name="Tan P."/>
            <person name="Li Q."/>
            <person name="Min J."/>
            <person name="Yang Y."/>
            <person name="Wang X."/>
            <person name="Fang X."/>
            <person name="Hall R.S."/>
            <person name="Hofmann A."/>
            <person name="Sternberg P.W."/>
            <person name="Jex A.R."/>
            <person name="Gasser R.B."/>
        </authorList>
    </citation>
    <scope>NUCLEOTIDE SEQUENCE [LARGE SCALE GENOMIC DNA]</scope>
    <source>
        <strain evidence="15">PN_DK_2014</strain>
    </source>
</reference>
<evidence type="ECO:0000256" key="2">
    <source>
        <dbReference type="ARBA" id="ARBA00022598"/>
    </source>
</evidence>
<dbReference type="AlphaFoldDB" id="A0A0B2V929"/>
<dbReference type="OMA" id="ALVTSTW"/>
<evidence type="ECO:0000256" key="9">
    <source>
        <dbReference type="ARBA" id="ARBA00024532"/>
    </source>
</evidence>
<evidence type="ECO:0000313" key="15">
    <source>
        <dbReference type="EMBL" id="KHN79926.1"/>
    </source>
</evidence>
<dbReference type="GO" id="GO:0005524">
    <property type="term" value="F:ATP binding"/>
    <property type="evidence" value="ECO:0007669"/>
    <property type="project" value="UniProtKB-KW"/>
</dbReference>
<protein>
    <recommendedName>
        <fullName evidence="13">Long-chain-fatty-acid--CoA ligase</fullName>
        <ecNumber evidence="13">6.2.1.3</ecNumber>
    </recommendedName>
</protein>